<reference evidence="6" key="1">
    <citation type="submission" date="2019-08" db="EMBL/GenBank/DDBJ databases">
        <title>The genome of the North American firefly Photinus pyralis.</title>
        <authorList>
            <consortium name="Photinus pyralis genome working group"/>
            <person name="Fallon T.R."/>
            <person name="Sander Lower S.E."/>
            <person name="Weng J.-K."/>
        </authorList>
    </citation>
    <scope>NUCLEOTIDE SEQUENCE</scope>
    <source>
        <strain evidence="6">TRF0915ILg1</strain>
        <tissue evidence="6">Whole body</tissue>
    </source>
</reference>
<dbReference type="Gene3D" id="3.30.497.10">
    <property type="entry name" value="Antithrombin, subunit I, domain 2"/>
    <property type="match status" value="1"/>
</dbReference>
<evidence type="ECO:0000313" key="7">
    <source>
        <dbReference type="Proteomes" id="UP000801492"/>
    </source>
</evidence>
<protein>
    <recommendedName>
        <fullName evidence="5">Serpin domain-containing protein</fullName>
    </recommendedName>
</protein>
<evidence type="ECO:0000256" key="1">
    <source>
        <dbReference type="ARBA" id="ARBA00022690"/>
    </source>
</evidence>
<keyword evidence="7" id="KW-1185">Reference proteome</keyword>
<evidence type="ECO:0000259" key="5">
    <source>
        <dbReference type="SMART" id="SM00093"/>
    </source>
</evidence>
<name>A0A8K0C857_IGNLU</name>
<dbReference type="PANTHER" id="PTHR11461:SF367">
    <property type="entry name" value="GH21475P-RELATED"/>
    <property type="match status" value="1"/>
</dbReference>
<dbReference type="SMART" id="SM00093">
    <property type="entry name" value="SERPIN"/>
    <property type="match status" value="1"/>
</dbReference>
<comment type="caution">
    <text evidence="6">The sequence shown here is derived from an EMBL/GenBank/DDBJ whole genome shotgun (WGS) entry which is preliminary data.</text>
</comment>
<dbReference type="InterPro" id="IPR023796">
    <property type="entry name" value="Serpin_dom"/>
</dbReference>
<organism evidence="6 7">
    <name type="scientific">Ignelater luminosus</name>
    <name type="common">Cucubano</name>
    <name type="synonym">Pyrophorus luminosus</name>
    <dbReference type="NCBI Taxonomy" id="2038154"/>
    <lineage>
        <taxon>Eukaryota</taxon>
        <taxon>Metazoa</taxon>
        <taxon>Ecdysozoa</taxon>
        <taxon>Arthropoda</taxon>
        <taxon>Hexapoda</taxon>
        <taxon>Insecta</taxon>
        <taxon>Pterygota</taxon>
        <taxon>Neoptera</taxon>
        <taxon>Endopterygota</taxon>
        <taxon>Coleoptera</taxon>
        <taxon>Polyphaga</taxon>
        <taxon>Elateriformia</taxon>
        <taxon>Elateroidea</taxon>
        <taxon>Elateridae</taxon>
        <taxon>Agrypninae</taxon>
        <taxon>Pyrophorini</taxon>
        <taxon>Ignelater</taxon>
    </lineage>
</organism>
<dbReference type="EMBL" id="VTPC01090589">
    <property type="protein sequence ID" value="KAF2882755.1"/>
    <property type="molecule type" value="Genomic_DNA"/>
</dbReference>
<evidence type="ECO:0000313" key="6">
    <source>
        <dbReference type="EMBL" id="KAF2882755.1"/>
    </source>
</evidence>
<dbReference type="InterPro" id="IPR036186">
    <property type="entry name" value="Serpin_sf"/>
</dbReference>
<dbReference type="GO" id="GO:0005615">
    <property type="term" value="C:extracellular space"/>
    <property type="evidence" value="ECO:0007669"/>
    <property type="project" value="InterPro"/>
</dbReference>
<evidence type="ECO:0000256" key="2">
    <source>
        <dbReference type="ARBA" id="ARBA00022900"/>
    </source>
</evidence>
<dbReference type="AlphaFoldDB" id="A0A8K0C857"/>
<comment type="similarity">
    <text evidence="3">Belongs to the serpin family.</text>
</comment>
<dbReference type="Proteomes" id="UP000801492">
    <property type="component" value="Unassembled WGS sequence"/>
</dbReference>
<accession>A0A8K0C857</accession>
<sequence length="424" mass="47597">MAFNKFRVLFSLLLINLTIFSVLAQTNEINAVRDVSSSLNQFALHLLSATTDQCGDKLNLAISPYTVWSLMTIIAEGARGNTARQLEDVLKIPSNENKDLFRHNYKSLTKYLLQRADSVQLDISSAIFTTQEQELNRTYQAITKSYYGVDVMPTNFNNLVQAVDSINSYVSRATHNRIQKFVKIDDIIDAQIFMVATLFFKGQWKAPFNETFEDTFIDEFGNAKGPVKMMYQIGPFPYSIIPNLKAHAIELPYGKGDRMSMIVILPRKGEPLSSFLKQLAELPFSTVLDTLESAAEEYGEEDVQVYLPKFTITSDLNMNSVLDQMGIKDVFNAETADLLGIFPHYLYVSRVIQQAKIEVNEEGTVATAAAGASISYKSPPPKFYANRNFVYFIVDKVTKSIIFAGKVTNPNTICDFCAKKANSK</sequence>
<dbReference type="GO" id="GO:0004867">
    <property type="term" value="F:serine-type endopeptidase inhibitor activity"/>
    <property type="evidence" value="ECO:0007669"/>
    <property type="project" value="UniProtKB-KW"/>
</dbReference>
<dbReference type="InterPro" id="IPR042185">
    <property type="entry name" value="Serpin_sf_2"/>
</dbReference>
<feature type="domain" description="Serpin" evidence="5">
    <location>
        <begin position="44"/>
        <end position="410"/>
    </location>
</feature>
<keyword evidence="1" id="KW-0646">Protease inhibitor</keyword>
<dbReference type="PANTHER" id="PTHR11461">
    <property type="entry name" value="SERINE PROTEASE INHIBITOR, SERPIN"/>
    <property type="match status" value="1"/>
</dbReference>
<dbReference type="Pfam" id="PF00079">
    <property type="entry name" value="Serpin"/>
    <property type="match status" value="1"/>
</dbReference>
<dbReference type="Gene3D" id="2.30.39.10">
    <property type="entry name" value="Alpha-1-antitrypsin, domain 1"/>
    <property type="match status" value="1"/>
</dbReference>
<proteinExistence type="inferred from homology"/>
<dbReference type="InterPro" id="IPR042178">
    <property type="entry name" value="Serpin_sf_1"/>
</dbReference>
<keyword evidence="2" id="KW-0722">Serine protease inhibitor</keyword>
<evidence type="ECO:0000256" key="3">
    <source>
        <dbReference type="RuleBase" id="RU000411"/>
    </source>
</evidence>
<evidence type="ECO:0000256" key="4">
    <source>
        <dbReference type="SAM" id="SignalP"/>
    </source>
</evidence>
<feature type="signal peptide" evidence="4">
    <location>
        <begin position="1"/>
        <end position="24"/>
    </location>
</feature>
<dbReference type="CDD" id="cd19598">
    <property type="entry name" value="serpin77Ba-like_insects"/>
    <property type="match status" value="1"/>
</dbReference>
<feature type="chain" id="PRO_5035452886" description="Serpin domain-containing protein" evidence="4">
    <location>
        <begin position="25"/>
        <end position="424"/>
    </location>
</feature>
<dbReference type="InterPro" id="IPR000215">
    <property type="entry name" value="Serpin_fam"/>
</dbReference>
<dbReference type="OrthoDB" id="9440847at2759"/>
<dbReference type="SUPFAM" id="SSF56574">
    <property type="entry name" value="Serpins"/>
    <property type="match status" value="1"/>
</dbReference>
<gene>
    <name evidence="6" type="ORF">ILUMI_23419</name>
</gene>
<keyword evidence="4" id="KW-0732">Signal</keyword>